<sequence length="252" mass="27179">MTGLNASDSEVCYVYGVTFEDTKLPDGLPGIGGRPVELVRDGRLGAIVTGLGAEERIGRREQLLAHSQVLDAVAEVAPVVPLRFGTMVTGRSEAAAQILDAAQDHLIGLLESVRGRSQFTLHARYEEDQVLREIVADDPQIAELSRQTRDAPDDTTLNARLRLGELVAAAFERKREADVPVVLGPIAEHAVAHSIRTGANSPDRLADAAFLVDDERRGEFDRAAEGVARALAGRVRLKLVGPTAPYDFVTEI</sequence>
<dbReference type="RefSeq" id="WP_344233514.1">
    <property type="nucleotide sequence ID" value="NZ_BAAAPH010000006.1"/>
</dbReference>
<evidence type="ECO:0000256" key="3">
    <source>
        <dbReference type="ARBA" id="ARBA00035643"/>
    </source>
</evidence>
<dbReference type="Pfam" id="PF06386">
    <property type="entry name" value="GvpL_GvpF"/>
    <property type="match status" value="1"/>
</dbReference>
<reference evidence="5" key="1">
    <citation type="journal article" date="2019" name="Int. J. Syst. Evol. Microbiol.">
        <title>The Global Catalogue of Microorganisms (GCM) 10K type strain sequencing project: providing services to taxonomists for standard genome sequencing and annotation.</title>
        <authorList>
            <consortium name="The Broad Institute Genomics Platform"/>
            <consortium name="The Broad Institute Genome Sequencing Center for Infectious Disease"/>
            <person name="Wu L."/>
            <person name="Ma J."/>
        </authorList>
    </citation>
    <scope>NUCLEOTIDE SEQUENCE [LARGE SCALE GENOMIC DNA]</scope>
    <source>
        <strain evidence="5">JCM 15572</strain>
    </source>
</reference>
<name>A0ABP4NSY3_9ACTN</name>
<keyword evidence="1" id="KW-0304">Gas vesicle</keyword>
<dbReference type="PANTHER" id="PTHR36852">
    <property type="entry name" value="PROTEIN GVPL 2"/>
    <property type="match status" value="1"/>
</dbReference>
<keyword evidence="5" id="KW-1185">Reference proteome</keyword>
<evidence type="ECO:0000313" key="4">
    <source>
        <dbReference type="EMBL" id="GAA1566558.1"/>
    </source>
</evidence>
<evidence type="ECO:0000313" key="5">
    <source>
        <dbReference type="Proteomes" id="UP001501705"/>
    </source>
</evidence>
<dbReference type="Proteomes" id="UP001501705">
    <property type="component" value="Unassembled WGS sequence"/>
</dbReference>
<protein>
    <submittedName>
        <fullName evidence="4">GvpL/GvpF family gas vesicle protein</fullName>
    </submittedName>
</protein>
<organism evidence="4 5">
    <name type="scientific">Kribbella hippodromi</name>
    <dbReference type="NCBI Taxonomy" id="434347"/>
    <lineage>
        <taxon>Bacteria</taxon>
        <taxon>Bacillati</taxon>
        <taxon>Actinomycetota</taxon>
        <taxon>Actinomycetes</taxon>
        <taxon>Propionibacteriales</taxon>
        <taxon>Kribbellaceae</taxon>
        <taxon>Kribbella</taxon>
    </lineage>
</organism>
<proteinExistence type="inferred from homology"/>
<accession>A0ABP4NSY3</accession>
<dbReference type="InterPro" id="IPR009430">
    <property type="entry name" value="GvpL/GvpF"/>
</dbReference>
<comment type="similarity">
    <text evidence="3">Belongs to the gas vesicle GvpF/GvpL family.</text>
</comment>
<evidence type="ECO:0000256" key="1">
    <source>
        <dbReference type="ARBA" id="ARBA00022987"/>
    </source>
</evidence>
<dbReference type="EMBL" id="BAAAPH010000006">
    <property type="protein sequence ID" value="GAA1566558.1"/>
    <property type="molecule type" value="Genomic_DNA"/>
</dbReference>
<comment type="caution">
    <text evidence="4">The sequence shown here is derived from an EMBL/GenBank/DDBJ whole genome shotgun (WGS) entry which is preliminary data.</text>
</comment>
<evidence type="ECO:0000256" key="2">
    <source>
        <dbReference type="ARBA" id="ARBA00035108"/>
    </source>
</evidence>
<dbReference type="PANTHER" id="PTHR36852:SF1">
    <property type="entry name" value="PROTEIN GVPL 2"/>
    <property type="match status" value="1"/>
</dbReference>
<gene>
    <name evidence="4" type="ORF">GCM10009804_24110</name>
</gene>
<comment type="subcellular location">
    <subcellularLocation>
        <location evidence="2">Gas vesicle</location>
    </subcellularLocation>
</comment>